<name>A0ABX7HDI1_9STAP</name>
<protein>
    <submittedName>
        <fullName evidence="2">NERD domain-containing protein</fullName>
    </submittedName>
</protein>
<dbReference type="Pfam" id="PF08378">
    <property type="entry name" value="NERD"/>
    <property type="match status" value="1"/>
</dbReference>
<evidence type="ECO:0000313" key="3">
    <source>
        <dbReference type="Proteomes" id="UP000627155"/>
    </source>
</evidence>
<feature type="domain" description="NERD" evidence="1">
    <location>
        <begin position="29"/>
        <end position="137"/>
    </location>
</feature>
<dbReference type="PROSITE" id="PS50965">
    <property type="entry name" value="NERD"/>
    <property type="match status" value="1"/>
</dbReference>
<dbReference type="InterPro" id="IPR011528">
    <property type="entry name" value="NERD"/>
</dbReference>
<sequence>MNYYTLIESLIGRIELSNQEIQKYENYKKGREGEDKFISILKSINHVEYIYNLQLKNNQYYQYDFIVITDKVIYQFEIKNYYGAYEFKDGNLIGQNGFIIKYPSAQLERNEYYLEHIITKLNIQRIVKSYLVFTNDKFTLSGDTNDDLFILPTQIKKINQLIQNNEPQNNYLIKTTLQTLHDPFEDEFNQYPIYKFENVKPGIRCTYCMNIIERSLENKQKMITCHNCYTTVSRKELILKTLEELLCIKGAPFTMREARKWCNGVHRNTLLYIMKGHFKVKLKNKTKVYY</sequence>
<reference evidence="2 3" key="1">
    <citation type="submission" date="2021-02" db="EMBL/GenBank/DDBJ databases">
        <title>FDA dAtabase for Regulatory Grade micrObial Sequences (FDA-ARGOS): Supporting development and validation of Infectious Disease Dx tests.</title>
        <authorList>
            <person name="Sproer C."/>
            <person name="Gronow S."/>
            <person name="Severitt S."/>
            <person name="Schroder I."/>
            <person name="Tallon L."/>
            <person name="Sadzewicz L."/>
            <person name="Zhao X."/>
            <person name="Boylan J."/>
            <person name="Ott S."/>
            <person name="Bowen H."/>
            <person name="Vavikolanu K."/>
            <person name="Mehta A."/>
            <person name="Aluvathingal J."/>
            <person name="Nadendla S."/>
            <person name="Lowell S."/>
            <person name="Myers T."/>
            <person name="Yan Y."/>
            <person name="Sichtig H."/>
        </authorList>
    </citation>
    <scope>NUCLEOTIDE SEQUENCE [LARGE SCALE GENOMIC DNA]</scope>
    <source>
        <strain evidence="2 3">FDAARGOS_1207</strain>
    </source>
</reference>
<keyword evidence="3" id="KW-1185">Reference proteome</keyword>
<evidence type="ECO:0000259" key="1">
    <source>
        <dbReference type="PROSITE" id="PS50965"/>
    </source>
</evidence>
<organism evidence="2 3">
    <name type="scientific">Mammaliicoccus vitulinus</name>
    <dbReference type="NCBI Taxonomy" id="71237"/>
    <lineage>
        <taxon>Bacteria</taxon>
        <taxon>Bacillati</taxon>
        <taxon>Bacillota</taxon>
        <taxon>Bacilli</taxon>
        <taxon>Bacillales</taxon>
        <taxon>Staphylococcaceae</taxon>
        <taxon>Mammaliicoccus</taxon>
    </lineage>
</organism>
<dbReference type="EMBL" id="CP069486">
    <property type="protein sequence ID" value="QRO83959.1"/>
    <property type="molecule type" value="Genomic_DNA"/>
</dbReference>
<accession>A0ABX7HDI1</accession>
<dbReference type="RefSeq" id="WP_103323249.1">
    <property type="nucleotide sequence ID" value="NZ_CBCPHH010000014.1"/>
</dbReference>
<proteinExistence type="predicted"/>
<gene>
    <name evidence="2" type="ORF">I6J37_06955</name>
</gene>
<dbReference type="Proteomes" id="UP000627155">
    <property type="component" value="Chromosome"/>
</dbReference>
<evidence type="ECO:0000313" key="2">
    <source>
        <dbReference type="EMBL" id="QRO83959.1"/>
    </source>
</evidence>